<evidence type="ECO:0000256" key="6">
    <source>
        <dbReference type="ARBA" id="ARBA00022670"/>
    </source>
</evidence>
<dbReference type="InterPro" id="IPR012338">
    <property type="entry name" value="Beta-lactam/transpept-like"/>
</dbReference>
<dbReference type="SMART" id="SM00936">
    <property type="entry name" value="PBP5_C"/>
    <property type="match status" value="1"/>
</dbReference>
<keyword evidence="6" id="KW-0645">Protease</keyword>
<evidence type="ECO:0000256" key="4">
    <source>
        <dbReference type="ARBA" id="ARBA00012448"/>
    </source>
</evidence>
<evidence type="ECO:0000313" key="15">
    <source>
        <dbReference type="EMBL" id="WIV90095.1"/>
    </source>
</evidence>
<keyword evidence="5" id="KW-0121">Carboxypeptidase</keyword>
<comment type="similarity">
    <text evidence="3 13">Belongs to the peptidase S11 family.</text>
</comment>
<dbReference type="InterPro" id="IPR012907">
    <property type="entry name" value="Peptidase_S11_C"/>
</dbReference>
<evidence type="ECO:0000313" key="16">
    <source>
        <dbReference type="Proteomes" id="UP001226651"/>
    </source>
</evidence>
<dbReference type="Gene3D" id="3.40.710.10">
    <property type="entry name" value="DD-peptidase/beta-lactamase superfamily"/>
    <property type="match status" value="1"/>
</dbReference>
<dbReference type="GO" id="GO:0016787">
    <property type="term" value="F:hydrolase activity"/>
    <property type="evidence" value="ECO:0007669"/>
    <property type="project" value="UniProtKB-KW"/>
</dbReference>
<dbReference type="InterPro" id="IPR001967">
    <property type="entry name" value="Peptidase_S11_N"/>
</dbReference>
<evidence type="ECO:0000256" key="7">
    <source>
        <dbReference type="ARBA" id="ARBA00022729"/>
    </source>
</evidence>
<name>A0ABY8YDQ8_9GAMM</name>
<evidence type="ECO:0000256" key="11">
    <source>
        <dbReference type="ARBA" id="ARBA00023316"/>
    </source>
</evidence>
<evidence type="ECO:0000256" key="1">
    <source>
        <dbReference type="ARBA" id="ARBA00003217"/>
    </source>
</evidence>
<dbReference type="SUPFAM" id="SSF69189">
    <property type="entry name" value="Penicillin-binding protein associated domain"/>
    <property type="match status" value="1"/>
</dbReference>
<dbReference type="Pfam" id="PF00768">
    <property type="entry name" value="Peptidase_S11"/>
    <property type="match status" value="1"/>
</dbReference>
<comment type="pathway">
    <text evidence="2">Cell wall biogenesis; peptidoglycan biosynthesis.</text>
</comment>
<dbReference type="EMBL" id="CP127389">
    <property type="protein sequence ID" value="WIV90095.1"/>
    <property type="molecule type" value="Genomic_DNA"/>
</dbReference>
<keyword evidence="11" id="KW-0961">Cell wall biogenesis/degradation</keyword>
<gene>
    <name evidence="15" type="ORF">QQS39_08855</name>
</gene>
<keyword evidence="9" id="KW-0133">Cell shape</keyword>
<dbReference type="PANTHER" id="PTHR21581:SF6">
    <property type="entry name" value="TRAFFICKING PROTEIN PARTICLE COMPLEX SUBUNIT 12"/>
    <property type="match status" value="1"/>
</dbReference>
<dbReference type="InterPro" id="IPR037167">
    <property type="entry name" value="Peptidase_S11_C_sf"/>
</dbReference>
<dbReference type="RefSeq" id="WP_285805776.1">
    <property type="nucleotide sequence ID" value="NZ_CP127389.1"/>
</dbReference>
<organism evidence="15 16">
    <name type="scientific">Proteus appendicitidis</name>
    <dbReference type="NCBI Taxonomy" id="3034648"/>
    <lineage>
        <taxon>Bacteria</taxon>
        <taxon>Pseudomonadati</taxon>
        <taxon>Pseudomonadota</taxon>
        <taxon>Gammaproteobacteria</taxon>
        <taxon>Enterobacterales</taxon>
        <taxon>Morganellaceae</taxon>
        <taxon>Proteus</taxon>
    </lineage>
</organism>
<evidence type="ECO:0000256" key="3">
    <source>
        <dbReference type="ARBA" id="ARBA00007164"/>
    </source>
</evidence>
<dbReference type="PANTHER" id="PTHR21581">
    <property type="entry name" value="D-ALANYL-D-ALANINE CARBOXYPEPTIDASE"/>
    <property type="match status" value="1"/>
</dbReference>
<protein>
    <recommendedName>
        <fullName evidence="4">serine-type D-Ala-D-Ala carboxypeptidase</fullName>
        <ecNumber evidence="4">3.4.16.4</ecNumber>
    </recommendedName>
</protein>
<comment type="catalytic activity">
    <reaction evidence="12">
        <text>Preferential cleavage: (Ac)2-L-Lys-D-Ala-|-D-Ala. Also transpeptidation of peptidyl-alanyl moieties that are N-acyl substituents of D-alanine.</text>
        <dbReference type="EC" id="3.4.16.4"/>
    </reaction>
</comment>
<reference evidence="15 16" key="1">
    <citation type="submission" date="2023-06" db="EMBL/GenBank/DDBJ databases">
        <title>Proteus appendicitidis sp. nov., isolated from the appendiceal pus of an appendicitis patient in Yongzhou, China.</title>
        <authorList>
            <person name="Cai X."/>
        </authorList>
    </citation>
    <scope>NUCLEOTIDE SEQUENCE [LARGE SCALE GENOMIC DNA]</scope>
    <source>
        <strain evidence="15 16">HZ0627</strain>
    </source>
</reference>
<keyword evidence="16" id="KW-1185">Reference proteome</keyword>
<keyword evidence="10" id="KW-0573">Peptidoglycan synthesis</keyword>
<evidence type="ECO:0000256" key="5">
    <source>
        <dbReference type="ARBA" id="ARBA00022645"/>
    </source>
</evidence>
<dbReference type="Gene3D" id="2.60.410.10">
    <property type="entry name" value="D-Ala-D-Ala carboxypeptidase, C-terminal domain"/>
    <property type="match status" value="1"/>
</dbReference>
<accession>A0ABY8YDQ8</accession>
<evidence type="ECO:0000256" key="9">
    <source>
        <dbReference type="ARBA" id="ARBA00022960"/>
    </source>
</evidence>
<keyword evidence="7" id="KW-0732">Signal</keyword>
<evidence type="ECO:0000256" key="13">
    <source>
        <dbReference type="RuleBase" id="RU004016"/>
    </source>
</evidence>
<comment type="function">
    <text evidence="1">Removes C-terminal D-alanyl residues from sugar-peptide cell wall precursors.</text>
</comment>
<dbReference type="SUPFAM" id="SSF56601">
    <property type="entry name" value="beta-lactamase/transpeptidase-like"/>
    <property type="match status" value="1"/>
</dbReference>
<evidence type="ECO:0000256" key="8">
    <source>
        <dbReference type="ARBA" id="ARBA00022801"/>
    </source>
</evidence>
<dbReference type="EC" id="3.4.16.4" evidence="4"/>
<dbReference type="InterPro" id="IPR018044">
    <property type="entry name" value="Peptidase_S11"/>
</dbReference>
<evidence type="ECO:0000256" key="2">
    <source>
        <dbReference type="ARBA" id="ARBA00004752"/>
    </source>
</evidence>
<feature type="domain" description="Peptidase S11 D-Ala-D-Ala carboxypeptidase A C-terminal" evidence="14">
    <location>
        <begin position="277"/>
        <end position="371"/>
    </location>
</feature>
<keyword evidence="8 15" id="KW-0378">Hydrolase</keyword>
<sequence length="399" mass="45156">MKNSFNSFFIVFLILFSITEKTHAEYSTPIISSEAWVLMSYDTGEILAEKGGDEKVEPASLVKLMTSYLIAKSTYLGYIKNDDNVTIDKEAWAFANPVLNGSPLMFLKADEHVSIYQLKKGLIIQSANDAAIALAKYMASNQDSFVDQMNKMATSIGMTNTYFKNVHGLNNNGEQYTTAFDMALLARHLIKETPDDYNLYKEKQFTYNGIKQFNRNKLLYQSKFDIDGLITGTTSENKYHIVTSGVKKGVRYIAVILGADSSISRFNEADKLLSWGFDNYTVYKPDISIDSAIAVRIWYADKSQLLVNYPRETAVDVKKEDIKKIKVNYIFDNPYISAPITKGQVVGYAEFIVDDTVIATRQLIAIEDVDDGNIFENIWDYILQTLDKIIEDIKSLLHT</sequence>
<evidence type="ECO:0000259" key="14">
    <source>
        <dbReference type="SMART" id="SM00936"/>
    </source>
</evidence>
<dbReference type="Pfam" id="PF07943">
    <property type="entry name" value="PBP5_C"/>
    <property type="match status" value="1"/>
</dbReference>
<dbReference type="InterPro" id="IPR015956">
    <property type="entry name" value="Peniciliin-bd_prot_C_sf"/>
</dbReference>
<proteinExistence type="inferred from homology"/>
<dbReference type="PRINTS" id="PR00725">
    <property type="entry name" value="DADACBPTASE1"/>
</dbReference>
<evidence type="ECO:0000256" key="10">
    <source>
        <dbReference type="ARBA" id="ARBA00022984"/>
    </source>
</evidence>
<evidence type="ECO:0000256" key="12">
    <source>
        <dbReference type="ARBA" id="ARBA00034000"/>
    </source>
</evidence>
<dbReference type="Proteomes" id="UP001226651">
    <property type="component" value="Chromosome"/>
</dbReference>